<name>A0A1X0RJZ1_RHIZD</name>
<accession>A0A1X0RJZ1</accession>
<organism evidence="1 2">
    <name type="scientific">Rhizopus microsporus</name>
    <dbReference type="NCBI Taxonomy" id="58291"/>
    <lineage>
        <taxon>Eukaryota</taxon>
        <taxon>Fungi</taxon>
        <taxon>Fungi incertae sedis</taxon>
        <taxon>Mucoromycota</taxon>
        <taxon>Mucoromycotina</taxon>
        <taxon>Mucoromycetes</taxon>
        <taxon>Mucorales</taxon>
        <taxon>Mucorineae</taxon>
        <taxon>Rhizopodaceae</taxon>
        <taxon>Rhizopus</taxon>
    </lineage>
</organism>
<proteinExistence type="predicted"/>
<reference evidence="1 2" key="1">
    <citation type="journal article" date="2016" name="Proc. Natl. Acad. Sci. U.S.A.">
        <title>Lipid metabolic changes in an early divergent fungus govern the establishment of a mutualistic symbiosis with endobacteria.</title>
        <authorList>
            <person name="Lastovetsky O.A."/>
            <person name="Gaspar M.L."/>
            <person name="Mondo S.J."/>
            <person name="LaButti K.M."/>
            <person name="Sandor L."/>
            <person name="Grigoriev I.V."/>
            <person name="Henry S.A."/>
            <person name="Pawlowska T.E."/>
        </authorList>
    </citation>
    <scope>NUCLEOTIDE SEQUENCE [LARGE SCALE GENOMIC DNA]</scope>
    <source>
        <strain evidence="1 2">ATCC 11559</strain>
    </source>
</reference>
<dbReference type="Proteomes" id="UP000242381">
    <property type="component" value="Unassembled WGS sequence"/>
</dbReference>
<evidence type="ECO:0000313" key="2">
    <source>
        <dbReference type="Proteomes" id="UP000242381"/>
    </source>
</evidence>
<dbReference type="EMBL" id="KV921725">
    <property type="protein sequence ID" value="ORE12284.1"/>
    <property type="molecule type" value="Genomic_DNA"/>
</dbReference>
<gene>
    <name evidence="1" type="ORF">BCV71DRAFT_95349</name>
</gene>
<evidence type="ECO:0000313" key="1">
    <source>
        <dbReference type="EMBL" id="ORE12284.1"/>
    </source>
</evidence>
<protein>
    <submittedName>
        <fullName evidence="1">Uncharacterized protein</fullName>
    </submittedName>
</protein>
<sequence length="120" mass="13657">MMKQKIFTPQGGVDTQVLIKELGTVHLGPSTEHRQAILDTDIEGYLEQQHTETVMKLIQDGRQQIMDGIHQKHANDIQSTWKTIHNELSKKIPEPTKKINLSKAKFNRSQIVSAGIWTTE</sequence>
<dbReference type="AlphaFoldDB" id="A0A1X0RJZ1"/>
<dbReference type="VEuPathDB" id="FungiDB:BCV72DRAFT_301084"/>
<dbReference type="OMA" id="AGIWTTE"/>